<dbReference type="RefSeq" id="XP_022297500.1">
    <property type="nucleotide sequence ID" value="XM_022441792.1"/>
</dbReference>
<dbReference type="KEGG" id="cvn:111106911"/>
<dbReference type="PANTHER" id="PTHR10844">
    <property type="entry name" value="CAVEOLIN"/>
    <property type="match status" value="1"/>
</dbReference>
<comment type="subcellular location">
    <subcellularLocation>
        <location evidence="1 6">Cell membrane</location>
        <topology evidence="1 6">Peripheral membrane protein</topology>
    </subcellularLocation>
    <subcellularLocation>
        <location evidence="6">Golgi apparatus membrane</location>
        <topology evidence="6">Peripheral membrane protein</topology>
    </subcellularLocation>
    <subcellularLocation>
        <location evidence="6">Membrane</location>
        <location evidence="6">Caveola</location>
        <topology evidence="6">Peripheral membrane protein</topology>
    </subcellularLocation>
</comment>
<dbReference type="GO" id="GO:0005901">
    <property type="term" value="C:caveola"/>
    <property type="evidence" value="ECO:0007669"/>
    <property type="project" value="UniProtKB-SubCell"/>
</dbReference>
<dbReference type="OrthoDB" id="5917823at2759"/>
<dbReference type="Pfam" id="PF01146">
    <property type="entry name" value="Caveolin"/>
    <property type="match status" value="1"/>
</dbReference>
<dbReference type="PANTHER" id="PTHR10844:SF19">
    <property type="entry name" value="CAVEOLIN-2"/>
    <property type="match status" value="1"/>
</dbReference>
<comment type="similarity">
    <text evidence="2 6">Belongs to the caveolin family.</text>
</comment>
<keyword evidence="4 6" id="KW-0333">Golgi apparatus</keyword>
<evidence type="ECO:0000256" key="3">
    <source>
        <dbReference type="ARBA" id="ARBA00022475"/>
    </source>
</evidence>
<dbReference type="GeneID" id="111106911"/>
<keyword evidence="7" id="KW-1133">Transmembrane helix</keyword>
<evidence type="ECO:0000256" key="7">
    <source>
        <dbReference type="SAM" id="Phobius"/>
    </source>
</evidence>
<organism evidence="8 9">
    <name type="scientific">Crassostrea virginica</name>
    <name type="common">Eastern oyster</name>
    <dbReference type="NCBI Taxonomy" id="6565"/>
    <lineage>
        <taxon>Eukaryota</taxon>
        <taxon>Metazoa</taxon>
        <taxon>Spiralia</taxon>
        <taxon>Lophotrochozoa</taxon>
        <taxon>Mollusca</taxon>
        <taxon>Bivalvia</taxon>
        <taxon>Autobranchia</taxon>
        <taxon>Pteriomorphia</taxon>
        <taxon>Ostreida</taxon>
        <taxon>Ostreoidea</taxon>
        <taxon>Ostreidae</taxon>
        <taxon>Crassostrea</taxon>
    </lineage>
</organism>
<gene>
    <name evidence="9" type="primary">LOC111106911</name>
</gene>
<keyword evidence="7" id="KW-0812">Transmembrane</keyword>
<dbReference type="GO" id="GO:0060090">
    <property type="term" value="F:molecular adaptor activity"/>
    <property type="evidence" value="ECO:0007669"/>
    <property type="project" value="TreeGrafter"/>
</dbReference>
<keyword evidence="5 6" id="KW-0472">Membrane</keyword>
<evidence type="ECO:0000313" key="9">
    <source>
        <dbReference type="RefSeq" id="XP_022297500.1"/>
    </source>
</evidence>
<evidence type="ECO:0000256" key="2">
    <source>
        <dbReference type="ARBA" id="ARBA00010988"/>
    </source>
</evidence>
<dbReference type="GO" id="GO:0000139">
    <property type="term" value="C:Golgi membrane"/>
    <property type="evidence" value="ECO:0007669"/>
    <property type="project" value="UniProtKB-SubCell"/>
</dbReference>
<accession>A0A8B8B263</accession>
<keyword evidence="3 6" id="KW-1003">Cell membrane</keyword>
<evidence type="ECO:0000256" key="6">
    <source>
        <dbReference type="RuleBase" id="RU000680"/>
    </source>
</evidence>
<evidence type="ECO:0000313" key="8">
    <source>
        <dbReference type="Proteomes" id="UP000694844"/>
    </source>
</evidence>
<comment type="function">
    <text evidence="6">May act as a scaffolding protein within caveolar membranes. Interacts directly with G-protein alpha subunits and can functionally regulate their activity.</text>
</comment>
<protein>
    <recommendedName>
        <fullName evidence="6">Caveolin</fullName>
    </recommendedName>
</protein>
<dbReference type="GO" id="GO:0070836">
    <property type="term" value="P:caveola assembly"/>
    <property type="evidence" value="ECO:0007669"/>
    <property type="project" value="InterPro"/>
</dbReference>
<proteinExistence type="inferred from homology"/>
<keyword evidence="8" id="KW-1185">Reference proteome</keyword>
<evidence type="ECO:0000256" key="1">
    <source>
        <dbReference type="ARBA" id="ARBA00004202"/>
    </source>
</evidence>
<sequence>MDFAKLDMEVRDPNNVNDHLKTSFEDVIAEVDGTHSLDCIWRASFFCFDCCKGLCYNIAAFVCGILIAMVWGIQFAAITFAHVWFITPILRVGMIHCNLCQKTFGTAVNCCCAPCCEVFSLLFSNIRIEKK</sequence>
<evidence type="ECO:0000256" key="5">
    <source>
        <dbReference type="ARBA" id="ARBA00023136"/>
    </source>
</evidence>
<name>A0A8B8B263_CRAVI</name>
<evidence type="ECO:0000256" key="4">
    <source>
        <dbReference type="ARBA" id="ARBA00023034"/>
    </source>
</evidence>
<dbReference type="InterPro" id="IPR001612">
    <property type="entry name" value="Caveolin"/>
</dbReference>
<feature type="transmembrane region" description="Helical" evidence="7">
    <location>
        <begin position="58"/>
        <end position="86"/>
    </location>
</feature>
<reference evidence="9" key="1">
    <citation type="submission" date="2025-08" db="UniProtKB">
        <authorList>
            <consortium name="RefSeq"/>
        </authorList>
    </citation>
    <scope>IDENTIFICATION</scope>
    <source>
        <tissue evidence="9">Whole sample</tissue>
    </source>
</reference>
<dbReference type="AlphaFoldDB" id="A0A8B8B263"/>
<dbReference type="Proteomes" id="UP000694844">
    <property type="component" value="Chromosome 8"/>
</dbReference>